<dbReference type="EMBL" id="NBCO01000019">
    <property type="protein sequence ID" value="ORC87982.1"/>
    <property type="molecule type" value="Genomic_DNA"/>
</dbReference>
<dbReference type="GO" id="GO:0061928">
    <property type="term" value="F:glutathione specific gamma-glutamylcyclotransferase activity"/>
    <property type="evidence" value="ECO:0007669"/>
    <property type="project" value="UniProtKB-EC"/>
</dbReference>
<protein>
    <recommendedName>
        <fullName evidence="1">glutathione-specific gamma-glutamylcyclotransferase</fullName>
        <ecNumber evidence="1">4.3.2.7</ecNumber>
    </recommendedName>
</protein>
<dbReference type="AlphaFoldDB" id="A0A1X0NTG7"/>
<dbReference type="Proteomes" id="UP000192257">
    <property type="component" value="Unassembled WGS sequence"/>
</dbReference>
<accession>A0A1X0NTG7</accession>
<gene>
    <name evidence="3" type="ORF">TM35_000192260</name>
</gene>
<evidence type="ECO:0000256" key="1">
    <source>
        <dbReference type="ARBA" id="ARBA00012344"/>
    </source>
</evidence>
<comment type="caution">
    <text evidence="3">The sequence shown here is derived from an EMBL/GenBank/DDBJ whole genome shotgun (WGS) entry which is preliminary data.</text>
</comment>
<dbReference type="GO" id="GO:0006751">
    <property type="term" value="P:glutathione catabolic process"/>
    <property type="evidence" value="ECO:0007669"/>
    <property type="project" value="InterPro"/>
</dbReference>
<keyword evidence="2" id="KW-0456">Lyase</keyword>
<dbReference type="PANTHER" id="PTHR12192:SF2">
    <property type="entry name" value="GLUTATHIONE-SPECIFIC GAMMA-GLUTAMYLCYCLOTRANSFERASE 2"/>
    <property type="match status" value="1"/>
</dbReference>
<dbReference type="STRING" id="67003.A0A1X0NTG7"/>
<evidence type="ECO:0000256" key="2">
    <source>
        <dbReference type="ARBA" id="ARBA00023239"/>
    </source>
</evidence>
<dbReference type="EC" id="4.3.2.7" evidence="1"/>
<dbReference type="InterPro" id="IPR036568">
    <property type="entry name" value="GGCT-like_sf"/>
</dbReference>
<dbReference type="Gene3D" id="3.10.490.10">
    <property type="entry name" value="Gamma-glutamyl cyclotransferase-like"/>
    <property type="match status" value="1"/>
</dbReference>
<dbReference type="CDD" id="cd06661">
    <property type="entry name" value="GGCT_like"/>
    <property type="match status" value="1"/>
</dbReference>
<organism evidence="3 4">
    <name type="scientific">Trypanosoma theileri</name>
    <dbReference type="NCBI Taxonomy" id="67003"/>
    <lineage>
        <taxon>Eukaryota</taxon>
        <taxon>Discoba</taxon>
        <taxon>Euglenozoa</taxon>
        <taxon>Kinetoplastea</taxon>
        <taxon>Metakinetoplastina</taxon>
        <taxon>Trypanosomatida</taxon>
        <taxon>Trypanosomatidae</taxon>
        <taxon>Trypanosoma</taxon>
    </lineage>
</organism>
<dbReference type="VEuPathDB" id="TriTrypDB:TM35_000192260"/>
<dbReference type="OrthoDB" id="1933483at2759"/>
<reference evidence="3 4" key="1">
    <citation type="submission" date="2017-03" db="EMBL/GenBank/DDBJ databases">
        <title>An alternative strategy for trypanosome survival in the mammalian bloodstream revealed through genome and transcriptome analysis of the ubiquitous bovine parasite Trypanosoma (Megatrypanum) theileri.</title>
        <authorList>
            <person name="Kelly S."/>
            <person name="Ivens A."/>
            <person name="Mott A."/>
            <person name="O'Neill E."/>
            <person name="Emms D."/>
            <person name="Macleod O."/>
            <person name="Voorheis P."/>
            <person name="Matthews J."/>
            <person name="Matthews K."/>
            <person name="Carrington M."/>
        </authorList>
    </citation>
    <scope>NUCLEOTIDE SEQUENCE [LARGE SCALE GENOMIC DNA]</scope>
    <source>
        <strain evidence="3">Edinburgh</strain>
    </source>
</reference>
<dbReference type="GeneID" id="39986504"/>
<dbReference type="RefSeq" id="XP_028882048.1">
    <property type="nucleotide sequence ID" value="XM_029026724.1"/>
</dbReference>
<sequence>MSADSPVILIFGYGSILWKQEFEYTNSYPCYITGYRRVFYQGSSDHRGVPGKPGRVVTLLPSAEPNATVAGVAYELPAEKTAREKVIAQLDHRERGGYTRVEVIPYNLYTREPLQIAAQAVCLCYMATEDNSEYLGPETEENIAAQILECAGGSGPNSEYLFKLAQALRDLDETDPHVFAIEAAAKKIQEG</sequence>
<dbReference type="InterPro" id="IPR013024">
    <property type="entry name" value="GGCT-like"/>
</dbReference>
<evidence type="ECO:0000313" key="4">
    <source>
        <dbReference type="Proteomes" id="UP000192257"/>
    </source>
</evidence>
<keyword evidence="4" id="KW-1185">Reference proteome</keyword>
<evidence type="ECO:0000313" key="3">
    <source>
        <dbReference type="EMBL" id="ORC87982.1"/>
    </source>
</evidence>
<dbReference type="SUPFAM" id="SSF110857">
    <property type="entry name" value="Gamma-glutamyl cyclotransferase-like"/>
    <property type="match status" value="1"/>
</dbReference>
<dbReference type="Pfam" id="PF04752">
    <property type="entry name" value="ChaC"/>
    <property type="match status" value="1"/>
</dbReference>
<dbReference type="PANTHER" id="PTHR12192">
    <property type="entry name" value="CATION TRANSPORT PROTEIN CHAC-RELATED"/>
    <property type="match status" value="1"/>
</dbReference>
<name>A0A1X0NTG7_9TRYP</name>
<dbReference type="InterPro" id="IPR006840">
    <property type="entry name" value="ChaC"/>
</dbReference>
<dbReference type="GO" id="GO:0005737">
    <property type="term" value="C:cytoplasm"/>
    <property type="evidence" value="ECO:0007669"/>
    <property type="project" value="TreeGrafter"/>
</dbReference>
<proteinExistence type="predicted"/>